<protein>
    <submittedName>
        <fullName evidence="1">Uncharacterized protein</fullName>
    </submittedName>
</protein>
<name>A0A1W6MK00_9FLAO</name>
<proteinExistence type="predicted"/>
<sequence>MNGAPIHANDKLAGLNARRRAVGVQQFSYVDRTSGPFIMQSDKASGDTTTMMSAFHYIAYPLNERDSLNYRYKLKVAGDRIHYIRVYLEGEEYW</sequence>
<gene>
    <name evidence="1" type="ORF">BST97_07185</name>
</gene>
<accession>A0A1W6MK00</accession>
<evidence type="ECO:0000313" key="1">
    <source>
        <dbReference type="EMBL" id="ARN77799.1"/>
    </source>
</evidence>
<evidence type="ECO:0000313" key="2">
    <source>
        <dbReference type="Proteomes" id="UP000193431"/>
    </source>
</evidence>
<dbReference type="AlphaFoldDB" id="A0A1W6MK00"/>
<reference evidence="1 2" key="1">
    <citation type="submission" date="2016-11" db="EMBL/GenBank/DDBJ databases">
        <title>Trade-off between light-utilization and light-protection in marine flavobacteria.</title>
        <authorList>
            <person name="Kumagai Y."/>
        </authorList>
    </citation>
    <scope>NUCLEOTIDE SEQUENCE [LARGE SCALE GENOMIC DNA]</scope>
    <source>
        <strain evidence="1 2">JCM 13191</strain>
    </source>
</reference>
<dbReference type="Proteomes" id="UP000193431">
    <property type="component" value="Chromosome"/>
</dbReference>
<organism evidence="1 2">
    <name type="scientific">Nonlabens spongiae</name>
    <dbReference type="NCBI Taxonomy" id="331648"/>
    <lineage>
        <taxon>Bacteria</taxon>
        <taxon>Pseudomonadati</taxon>
        <taxon>Bacteroidota</taxon>
        <taxon>Flavobacteriia</taxon>
        <taxon>Flavobacteriales</taxon>
        <taxon>Flavobacteriaceae</taxon>
        <taxon>Nonlabens</taxon>
    </lineage>
</organism>
<dbReference type="EMBL" id="CP019344">
    <property type="protein sequence ID" value="ARN77799.1"/>
    <property type="molecule type" value="Genomic_DNA"/>
</dbReference>
<dbReference type="STRING" id="331648.BST97_07185"/>
<dbReference type="RefSeq" id="WP_085766598.1">
    <property type="nucleotide sequence ID" value="NZ_CP019344.1"/>
</dbReference>
<keyword evidence="2" id="KW-1185">Reference proteome</keyword>